<name>A0A6J5L1H6_9CAUD</name>
<evidence type="ECO:0000256" key="9">
    <source>
        <dbReference type="ARBA" id="ARBA00022801"/>
    </source>
</evidence>
<keyword evidence="7" id="KW-0255">Endonuclease</keyword>
<evidence type="ECO:0000256" key="12">
    <source>
        <dbReference type="ARBA" id="ARBA00023204"/>
    </source>
</evidence>
<evidence type="ECO:0000256" key="10">
    <source>
        <dbReference type="ARBA" id="ARBA00022842"/>
    </source>
</evidence>
<keyword evidence="8" id="KW-0227">DNA damage</keyword>
<comment type="similarity">
    <text evidence="2">Belongs to the RusA family.</text>
</comment>
<protein>
    <recommendedName>
        <fullName evidence="4">Crossover junction endodeoxyribonuclease RusA</fullName>
        <ecNumber evidence="14">3.1.21.10</ecNumber>
    </recommendedName>
    <alternativeName>
        <fullName evidence="15">Holliday junction nuclease RusA</fullName>
    </alternativeName>
    <alternativeName>
        <fullName evidence="16">Holliday junction resolvase</fullName>
    </alternativeName>
</protein>
<evidence type="ECO:0000256" key="8">
    <source>
        <dbReference type="ARBA" id="ARBA00022763"/>
    </source>
</evidence>
<dbReference type="EMBL" id="LR796207">
    <property type="protein sequence ID" value="CAB4127097.1"/>
    <property type="molecule type" value="Genomic_DNA"/>
</dbReference>
<dbReference type="Pfam" id="PF05866">
    <property type="entry name" value="RusA"/>
    <property type="match status" value="1"/>
</dbReference>
<evidence type="ECO:0000256" key="4">
    <source>
        <dbReference type="ARBA" id="ARBA00014885"/>
    </source>
</evidence>
<evidence type="ECO:0000256" key="5">
    <source>
        <dbReference type="ARBA" id="ARBA00022722"/>
    </source>
</evidence>
<evidence type="ECO:0000256" key="11">
    <source>
        <dbReference type="ARBA" id="ARBA00023172"/>
    </source>
</evidence>
<keyword evidence="9" id="KW-0378">Hydrolase</keyword>
<comment type="subunit">
    <text evidence="3">Homodimer.</text>
</comment>
<comment type="cofactor">
    <cofactor evidence="1">
        <name>Mg(2+)</name>
        <dbReference type="ChEBI" id="CHEBI:18420"/>
    </cofactor>
</comment>
<keyword evidence="10" id="KW-0460">Magnesium</keyword>
<keyword evidence="6" id="KW-0479">Metal-binding</keyword>
<dbReference type="EC" id="3.1.21.10" evidence="14"/>
<dbReference type="Gene3D" id="3.30.1330.70">
    <property type="entry name" value="Holliday junction resolvase RusA"/>
    <property type="match status" value="1"/>
</dbReference>
<proteinExistence type="inferred from homology"/>
<dbReference type="GO" id="GO:0006281">
    <property type="term" value="P:DNA repair"/>
    <property type="evidence" value="ECO:0007669"/>
    <property type="project" value="UniProtKB-KW"/>
</dbReference>
<comment type="catalytic activity">
    <reaction evidence="13">
        <text>Endonucleolytic cleavage at a junction such as a reciprocal single-stranded crossover between two homologous DNA duplexes (Holliday junction).</text>
        <dbReference type="EC" id="3.1.21.10"/>
    </reaction>
</comment>
<evidence type="ECO:0000256" key="3">
    <source>
        <dbReference type="ARBA" id="ARBA00011738"/>
    </source>
</evidence>
<sequence>MINITIPFPPSVNTYWGFRGSQRFLTSRAKLFKQAVAAEFIRSGFEPLGSARLKVEIELYPPDKRIRDIDNVVKSTLDALCQAGIFDDDGQIDVLLVTRCPVIKWGAAKIILTKIDL</sequence>
<dbReference type="GO" id="GO:0006310">
    <property type="term" value="P:DNA recombination"/>
    <property type="evidence" value="ECO:0007669"/>
    <property type="project" value="UniProtKB-KW"/>
</dbReference>
<dbReference type="InterPro" id="IPR008822">
    <property type="entry name" value="Endonuclease_RusA-like"/>
</dbReference>
<dbReference type="InterPro" id="IPR016281">
    <property type="entry name" value="Endonuclease_RusA"/>
</dbReference>
<evidence type="ECO:0000313" key="17">
    <source>
        <dbReference type="EMBL" id="CAB4127097.1"/>
    </source>
</evidence>
<evidence type="ECO:0000256" key="14">
    <source>
        <dbReference type="ARBA" id="ARBA00029488"/>
    </source>
</evidence>
<evidence type="ECO:0000256" key="16">
    <source>
        <dbReference type="ARBA" id="ARBA00031953"/>
    </source>
</evidence>
<evidence type="ECO:0000256" key="2">
    <source>
        <dbReference type="ARBA" id="ARBA00008865"/>
    </source>
</evidence>
<evidence type="ECO:0000256" key="1">
    <source>
        <dbReference type="ARBA" id="ARBA00001946"/>
    </source>
</evidence>
<dbReference type="SUPFAM" id="SSF103084">
    <property type="entry name" value="Holliday junction resolvase RusA"/>
    <property type="match status" value="1"/>
</dbReference>
<gene>
    <name evidence="17" type="ORF">UFOVP79_52</name>
</gene>
<evidence type="ECO:0000256" key="7">
    <source>
        <dbReference type="ARBA" id="ARBA00022759"/>
    </source>
</evidence>
<dbReference type="PIRSF" id="PIRSF001007">
    <property type="entry name" value="RusA"/>
    <property type="match status" value="1"/>
</dbReference>
<keyword evidence="11" id="KW-0233">DNA recombination</keyword>
<reference evidence="17" key="1">
    <citation type="submission" date="2020-04" db="EMBL/GenBank/DDBJ databases">
        <authorList>
            <person name="Chiriac C."/>
            <person name="Salcher M."/>
            <person name="Ghai R."/>
            <person name="Kavagutti S V."/>
        </authorList>
    </citation>
    <scope>NUCLEOTIDE SEQUENCE</scope>
</reference>
<accession>A0A6J5L1H6</accession>
<evidence type="ECO:0000256" key="13">
    <source>
        <dbReference type="ARBA" id="ARBA00029354"/>
    </source>
</evidence>
<dbReference type="GO" id="GO:0008821">
    <property type="term" value="F:crossover junction DNA endonuclease activity"/>
    <property type="evidence" value="ECO:0007669"/>
    <property type="project" value="UniProtKB-EC"/>
</dbReference>
<dbReference type="GO" id="GO:0000287">
    <property type="term" value="F:magnesium ion binding"/>
    <property type="evidence" value="ECO:0007669"/>
    <property type="project" value="InterPro"/>
</dbReference>
<dbReference type="InterPro" id="IPR036614">
    <property type="entry name" value="RusA-like_sf"/>
</dbReference>
<keyword evidence="12" id="KW-0234">DNA repair</keyword>
<evidence type="ECO:0000256" key="6">
    <source>
        <dbReference type="ARBA" id="ARBA00022723"/>
    </source>
</evidence>
<organism evidence="17">
    <name type="scientific">uncultured Caudovirales phage</name>
    <dbReference type="NCBI Taxonomy" id="2100421"/>
    <lineage>
        <taxon>Viruses</taxon>
        <taxon>Duplodnaviria</taxon>
        <taxon>Heunggongvirae</taxon>
        <taxon>Uroviricota</taxon>
        <taxon>Caudoviricetes</taxon>
        <taxon>Peduoviridae</taxon>
        <taxon>Maltschvirus</taxon>
        <taxon>Maltschvirus maltsch</taxon>
    </lineage>
</organism>
<keyword evidence="5" id="KW-0540">Nuclease</keyword>
<evidence type="ECO:0000256" key="15">
    <source>
        <dbReference type="ARBA" id="ARBA00030920"/>
    </source>
</evidence>